<proteinExistence type="predicted"/>
<evidence type="ECO:0000256" key="2">
    <source>
        <dbReference type="SAM" id="SignalP"/>
    </source>
</evidence>
<feature type="domain" description="LytR/CpsA/Psr regulator C-terminal" evidence="3">
    <location>
        <begin position="186"/>
        <end position="275"/>
    </location>
</feature>
<keyword evidence="5" id="KW-1185">Reference proteome</keyword>
<dbReference type="Proteomes" id="UP000011863">
    <property type="component" value="Chromosome"/>
</dbReference>
<feature type="compositionally biased region" description="Low complexity" evidence="1">
    <location>
        <begin position="46"/>
        <end position="58"/>
    </location>
</feature>
<name>A0A6C7EI63_ILUCY</name>
<dbReference type="PANTHER" id="PTHR33392:SF6">
    <property type="entry name" value="POLYISOPRENYL-TEICHOIC ACID--PEPTIDOGLYCAN TEICHOIC ACID TRANSFERASE TAGU"/>
    <property type="match status" value="1"/>
</dbReference>
<dbReference type="InterPro" id="IPR050922">
    <property type="entry name" value="LytR/CpsA/Psr_CW_biosynth"/>
</dbReference>
<protein>
    <recommendedName>
        <fullName evidence="3">LytR/CpsA/Psr regulator C-terminal domain-containing protein</fullName>
    </recommendedName>
</protein>
<feature type="signal peptide" evidence="2">
    <location>
        <begin position="1"/>
        <end position="21"/>
    </location>
</feature>
<dbReference type="InterPro" id="IPR027381">
    <property type="entry name" value="LytR/CpsA/Psr_C"/>
</dbReference>
<evidence type="ECO:0000259" key="3">
    <source>
        <dbReference type="Pfam" id="PF13399"/>
    </source>
</evidence>
<dbReference type="KEGG" id="aym:YM304_33520"/>
<keyword evidence="2" id="KW-0732">Signal</keyword>
<feature type="domain" description="LytR/CpsA/Psr regulator C-terminal" evidence="3">
    <location>
        <begin position="69"/>
        <end position="160"/>
    </location>
</feature>
<evidence type="ECO:0000256" key="1">
    <source>
        <dbReference type="SAM" id="MobiDB-lite"/>
    </source>
</evidence>
<dbReference type="Gene3D" id="3.30.70.2390">
    <property type="match status" value="2"/>
</dbReference>
<dbReference type="PANTHER" id="PTHR33392">
    <property type="entry name" value="POLYISOPRENYL-TEICHOIC ACID--PEPTIDOGLYCAN TEICHOIC ACID TRANSFERASE TAGU"/>
    <property type="match status" value="1"/>
</dbReference>
<sequence length="287" mass="28886">MNMFKRTVPAALAGCLFIAACGGGDDSASTTTTTVAEVTEPEPEPEATSTTSSTTTTTTVAPLVTEGATVVVANASIVGGTAGRMSDQLGLSGFTTGTPTNGAEKLDESVVYYTDDDGAQAVAESVARALGDVDALAMPDEIPTETGELDGGQVLVLLGNNQADRTLAELSGTTDTADVETNGLVIVVANASGVSGSAGRMSTRLDDAGFNVGEPTNGVVQLAESVVHYTDAEGAQDDAEALAAALGGVEVEPMPDEIPTETSELDGDVLLLLGTNQADKTLDSLNP</sequence>
<feature type="region of interest" description="Disordered" evidence="1">
    <location>
        <begin position="28"/>
        <end position="58"/>
    </location>
</feature>
<reference evidence="4 5" key="1">
    <citation type="journal article" date="2013" name="Int. J. Syst. Evol. Microbiol.">
        <title>Ilumatobacter nonamiense sp. nov. and Ilumatobacter coccineum sp. nov., isolated from seashore sand.</title>
        <authorList>
            <person name="Matsumoto A."/>
            <person name="Kasai H."/>
            <person name="Matsuo Y."/>
            <person name="Shizuri Y."/>
            <person name="Ichikawa N."/>
            <person name="Fujita N."/>
            <person name="Omura S."/>
            <person name="Takahashi Y."/>
        </authorList>
    </citation>
    <scope>NUCLEOTIDE SEQUENCE [LARGE SCALE GENOMIC DNA]</scope>
    <source>
        <strain evidence="5">NBRC 103263 / KCTC 29153 / YM16-304</strain>
    </source>
</reference>
<feature type="compositionally biased region" description="Low complexity" evidence="1">
    <location>
        <begin position="28"/>
        <end position="38"/>
    </location>
</feature>
<feature type="chain" id="PRO_5038818122" description="LytR/CpsA/Psr regulator C-terminal domain-containing protein" evidence="2">
    <location>
        <begin position="22"/>
        <end position="287"/>
    </location>
</feature>
<dbReference type="PROSITE" id="PS51257">
    <property type="entry name" value="PROKAR_LIPOPROTEIN"/>
    <property type="match status" value="1"/>
</dbReference>
<gene>
    <name evidence="4" type="ORF">YM304_33520</name>
</gene>
<dbReference type="Pfam" id="PF13399">
    <property type="entry name" value="LytR_C"/>
    <property type="match status" value="2"/>
</dbReference>
<evidence type="ECO:0000313" key="5">
    <source>
        <dbReference type="Proteomes" id="UP000011863"/>
    </source>
</evidence>
<dbReference type="AlphaFoldDB" id="A0A6C7EI63"/>
<evidence type="ECO:0000313" key="4">
    <source>
        <dbReference type="EMBL" id="BAN03666.1"/>
    </source>
</evidence>
<accession>A0A6C7EI63</accession>
<organism evidence="4 5">
    <name type="scientific">Ilumatobacter coccineus (strain NBRC 103263 / KCTC 29153 / YM16-304)</name>
    <dbReference type="NCBI Taxonomy" id="1313172"/>
    <lineage>
        <taxon>Bacteria</taxon>
        <taxon>Bacillati</taxon>
        <taxon>Actinomycetota</taxon>
        <taxon>Acidimicrobiia</taxon>
        <taxon>Acidimicrobiales</taxon>
        <taxon>Ilumatobacteraceae</taxon>
        <taxon>Ilumatobacter</taxon>
    </lineage>
</organism>
<dbReference type="EMBL" id="AP012057">
    <property type="protein sequence ID" value="BAN03666.1"/>
    <property type="molecule type" value="Genomic_DNA"/>
</dbReference>